<organism evidence="1 2">
    <name type="scientific">Hygrophoropsis aurantiaca</name>
    <dbReference type="NCBI Taxonomy" id="72124"/>
    <lineage>
        <taxon>Eukaryota</taxon>
        <taxon>Fungi</taxon>
        <taxon>Dikarya</taxon>
        <taxon>Basidiomycota</taxon>
        <taxon>Agaricomycotina</taxon>
        <taxon>Agaricomycetes</taxon>
        <taxon>Agaricomycetidae</taxon>
        <taxon>Boletales</taxon>
        <taxon>Coniophorineae</taxon>
        <taxon>Hygrophoropsidaceae</taxon>
        <taxon>Hygrophoropsis</taxon>
    </lineage>
</organism>
<evidence type="ECO:0000313" key="2">
    <source>
        <dbReference type="Proteomes" id="UP000790377"/>
    </source>
</evidence>
<dbReference type="Proteomes" id="UP000790377">
    <property type="component" value="Unassembled WGS sequence"/>
</dbReference>
<name>A0ACB8AQW7_9AGAM</name>
<evidence type="ECO:0000313" key="1">
    <source>
        <dbReference type="EMBL" id="KAH7915915.1"/>
    </source>
</evidence>
<gene>
    <name evidence="1" type="ORF">BJ138DRAFT_825953</name>
</gene>
<comment type="caution">
    <text evidence="1">The sequence shown here is derived from an EMBL/GenBank/DDBJ whole genome shotgun (WGS) entry which is preliminary data.</text>
</comment>
<accession>A0ACB8AQW7</accession>
<keyword evidence="2" id="KW-1185">Reference proteome</keyword>
<reference evidence="1" key="1">
    <citation type="journal article" date="2021" name="New Phytol.">
        <title>Evolutionary innovations through gain and loss of genes in the ectomycorrhizal Boletales.</title>
        <authorList>
            <person name="Wu G."/>
            <person name="Miyauchi S."/>
            <person name="Morin E."/>
            <person name="Kuo A."/>
            <person name="Drula E."/>
            <person name="Varga T."/>
            <person name="Kohler A."/>
            <person name="Feng B."/>
            <person name="Cao Y."/>
            <person name="Lipzen A."/>
            <person name="Daum C."/>
            <person name="Hundley H."/>
            <person name="Pangilinan J."/>
            <person name="Johnson J."/>
            <person name="Barry K."/>
            <person name="LaButti K."/>
            <person name="Ng V."/>
            <person name="Ahrendt S."/>
            <person name="Min B."/>
            <person name="Choi I.G."/>
            <person name="Park H."/>
            <person name="Plett J.M."/>
            <person name="Magnuson J."/>
            <person name="Spatafora J.W."/>
            <person name="Nagy L.G."/>
            <person name="Henrissat B."/>
            <person name="Grigoriev I.V."/>
            <person name="Yang Z.L."/>
            <person name="Xu J."/>
            <person name="Martin F.M."/>
        </authorList>
    </citation>
    <scope>NUCLEOTIDE SEQUENCE</scope>
    <source>
        <strain evidence="1">ATCC 28755</strain>
    </source>
</reference>
<dbReference type="EMBL" id="MU267595">
    <property type="protein sequence ID" value="KAH7915915.1"/>
    <property type="molecule type" value="Genomic_DNA"/>
</dbReference>
<proteinExistence type="predicted"/>
<sequence>MSSSGALSSTVAVMATGTALQGLAIFLTAWRLWYRLSTQRFWCDDAWALIAVVCGIMCRIAAWVRCRPSYETSVVGYWIATITFVCVIWAVRMSLLCSIARLMPPSKRTSHVLAGIIVLFALMFCGLLVQNIFKCRSSWYYLPSGTLNCPYSDIMAIYELTIDVLSDVILVALPLRILWAIKLRHERHRKVVFTTFSSNIIISFVSIFRTTCRLKGLSFLVLIGSELQLVCCDVVCSLLVAVTYLDSRLGNGDESDEETSGRGSDCPSQRYSTHLTTVDLEQPSGYEANSEIDSSKGNQSFPRPHTDLEHPSTPSQENIYCENP</sequence>
<protein>
    <submittedName>
        <fullName evidence="1">Uncharacterized protein</fullName>
    </submittedName>
</protein>